<dbReference type="AlphaFoldDB" id="I4B8A9"/>
<evidence type="ECO:0000256" key="2">
    <source>
        <dbReference type="ARBA" id="ARBA00005417"/>
    </source>
</evidence>
<dbReference type="GO" id="GO:0005524">
    <property type="term" value="F:ATP binding"/>
    <property type="evidence" value="ECO:0007669"/>
    <property type="project" value="UniProtKB-KW"/>
</dbReference>
<evidence type="ECO:0000256" key="5">
    <source>
        <dbReference type="ARBA" id="ARBA00022519"/>
    </source>
</evidence>
<accession>I4B8A9</accession>
<comment type="subcellular location">
    <subcellularLocation>
        <location evidence="1">Cell inner membrane</location>
        <topology evidence="1">Peripheral membrane protein</topology>
    </subcellularLocation>
</comment>
<feature type="domain" description="ABC transporter" evidence="10">
    <location>
        <begin position="30"/>
        <end position="277"/>
    </location>
</feature>
<evidence type="ECO:0000256" key="4">
    <source>
        <dbReference type="ARBA" id="ARBA00022475"/>
    </source>
</evidence>
<dbReference type="HOGENOM" id="CLU_000604_1_23_12"/>
<dbReference type="STRING" id="869212.Turpa_2877"/>
<keyword evidence="3" id="KW-0813">Transport</keyword>
<dbReference type="PANTHER" id="PTHR43297:SF14">
    <property type="entry name" value="ATPASE AAA-TYPE CORE DOMAIN-CONTAINING PROTEIN"/>
    <property type="match status" value="1"/>
</dbReference>
<keyword evidence="9" id="KW-0472">Membrane</keyword>
<dbReference type="InterPro" id="IPR003439">
    <property type="entry name" value="ABC_transporter-like_ATP-bd"/>
</dbReference>
<evidence type="ECO:0000256" key="3">
    <source>
        <dbReference type="ARBA" id="ARBA00022448"/>
    </source>
</evidence>
<dbReference type="CDD" id="cd03257">
    <property type="entry name" value="ABC_NikE_OppD_transporters"/>
    <property type="match status" value="1"/>
</dbReference>
<dbReference type="Gene3D" id="3.40.50.300">
    <property type="entry name" value="P-loop containing nucleotide triphosphate hydrolases"/>
    <property type="match status" value="1"/>
</dbReference>
<keyword evidence="12" id="KW-1185">Reference proteome</keyword>
<name>I4B8A9_TURPD</name>
<dbReference type="Proteomes" id="UP000006048">
    <property type="component" value="Chromosome"/>
</dbReference>
<dbReference type="InterPro" id="IPR013563">
    <property type="entry name" value="Oligopep_ABC_C"/>
</dbReference>
<dbReference type="GO" id="GO:0005886">
    <property type="term" value="C:plasma membrane"/>
    <property type="evidence" value="ECO:0007669"/>
    <property type="project" value="UniProtKB-SubCell"/>
</dbReference>
<dbReference type="InterPro" id="IPR003593">
    <property type="entry name" value="AAA+_ATPase"/>
</dbReference>
<proteinExistence type="inferred from homology"/>
<dbReference type="KEGG" id="tpx:Turpa_2877"/>
<sequence>MCLSLKAKSYMTTSALTSETPAMTAPLISIRNLRLEFEAPGRSVYALRGIDLDVAPGEILAIVGESGSGKSVTGLSILGLHGKNARVSGEANMGGKNLLALDEEAMRKYRGRRIAMIFQEPMTALNPVFTVGYQILEILSLHAGLKGESAEARAIQLFQKVGIPEPALRLKSYPFQLSGGMRQRILIAMAIAAGPELIIADEPTTALDVTIQAQILRLLREINETERTAMMFITHDLGIVAKLAHRVAVMYAGEIVELGSVAEIFASPRHPYTRALLASVNTAERGQKLNAIPGAPPTLTARPAGCAFAARCTLKEDRCDTPVAMQTDGSRTWRCIH</sequence>
<reference evidence="11 12" key="1">
    <citation type="submission" date="2012-06" db="EMBL/GenBank/DDBJ databases">
        <title>The complete chromosome of genome of Turneriella parva DSM 21527.</title>
        <authorList>
            <consortium name="US DOE Joint Genome Institute (JGI-PGF)"/>
            <person name="Lucas S."/>
            <person name="Han J."/>
            <person name="Lapidus A."/>
            <person name="Bruce D."/>
            <person name="Goodwin L."/>
            <person name="Pitluck S."/>
            <person name="Peters L."/>
            <person name="Kyrpides N."/>
            <person name="Mavromatis K."/>
            <person name="Ivanova N."/>
            <person name="Mikhailova N."/>
            <person name="Chertkov O."/>
            <person name="Detter J.C."/>
            <person name="Tapia R."/>
            <person name="Han C."/>
            <person name="Land M."/>
            <person name="Hauser L."/>
            <person name="Markowitz V."/>
            <person name="Cheng J.-F."/>
            <person name="Hugenholtz P."/>
            <person name="Woyke T."/>
            <person name="Wu D."/>
            <person name="Gronow S."/>
            <person name="Wellnitz S."/>
            <person name="Brambilla E."/>
            <person name="Klenk H.-P."/>
            <person name="Eisen J.A."/>
        </authorList>
    </citation>
    <scope>NUCLEOTIDE SEQUENCE [LARGE SCALE GENOMIC DNA]</scope>
    <source>
        <strain evidence="12">ATCC BAA-1111 / DSM 21527 / NCTC 11395 / H</strain>
    </source>
</reference>
<protein>
    <submittedName>
        <fullName evidence="11">Oligopeptide/dipeptide ABC transporter, ATPase subunit</fullName>
    </submittedName>
</protein>
<keyword evidence="8" id="KW-1278">Translocase</keyword>
<dbReference type="SMART" id="SM00382">
    <property type="entry name" value="AAA"/>
    <property type="match status" value="1"/>
</dbReference>
<dbReference type="NCBIfam" id="TIGR01727">
    <property type="entry name" value="oligo_HPY"/>
    <property type="match status" value="1"/>
</dbReference>
<organism evidence="11 12">
    <name type="scientific">Turneriella parva (strain ATCC BAA-1111 / DSM 21527 / NCTC 11395 / H)</name>
    <name type="common">Leptospira parva</name>
    <dbReference type="NCBI Taxonomy" id="869212"/>
    <lineage>
        <taxon>Bacteria</taxon>
        <taxon>Pseudomonadati</taxon>
        <taxon>Spirochaetota</taxon>
        <taxon>Spirochaetia</taxon>
        <taxon>Leptospirales</taxon>
        <taxon>Leptospiraceae</taxon>
        <taxon>Turneriella</taxon>
    </lineage>
</organism>
<dbReference type="Pfam" id="PF08352">
    <property type="entry name" value="oligo_HPY"/>
    <property type="match status" value="1"/>
</dbReference>
<gene>
    <name evidence="11" type="ordered locus">Turpa_2877</name>
</gene>
<keyword evidence="7" id="KW-0067">ATP-binding</keyword>
<dbReference type="SUPFAM" id="SSF52540">
    <property type="entry name" value="P-loop containing nucleoside triphosphate hydrolases"/>
    <property type="match status" value="1"/>
</dbReference>
<keyword evidence="6" id="KW-0547">Nucleotide-binding</keyword>
<evidence type="ECO:0000313" key="11">
    <source>
        <dbReference type="EMBL" id="AFM13516.1"/>
    </source>
</evidence>
<dbReference type="PATRIC" id="fig|869212.3.peg.2899"/>
<dbReference type="Pfam" id="PF00005">
    <property type="entry name" value="ABC_tran"/>
    <property type="match status" value="1"/>
</dbReference>
<evidence type="ECO:0000256" key="8">
    <source>
        <dbReference type="ARBA" id="ARBA00022967"/>
    </source>
</evidence>
<dbReference type="PANTHER" id="PTHR43297">
    <property type="entry name" value="OLIGOPEPTIDE TRANSPORT ATP-BINDING PROTEIN APPD"/>
    <property type="match status" value="1"/>
</dbReference>
<dbReference type="InterPro" id="IPR017871">
    <property type="entry name" value="ABC_transporter-like_CS"/>
</dbReference>
<dbReference type="EMBL" id="CP002959">
    <property type="protein sequence ID" value="AFM13516.1"/>
    <property type="molecule type" value="Genomic_DNA"/>
</dbReference>
<evidence type="ECO:0000256" key="1">
    <source>
        <dbReference type="ARBA" id="ARBA00004417"/>
    </source>
</evidence>
<keyword evidence="5" id="KW-0997">Cell inner membrane</keyword>
<evidence type="ECO:0000259" key="10">
    <source>
        <dbReference type="PROSITE" id="PS50893"/>
    </source>
</evidence>
<dbReference type="InterPro" id="IPR027417">
    <property type="entry name" value="P-loop_NTPase"/>
</dbReference>
<dbReference type="GO" id="GO:0015833">
    <property type="term" value="P:peptide transport"/>
    <property type="evidence" value="ECO:0007669"/>
    <property type="project" value="InterPro"/>
</dbReference>
<dbReference type="PROSITE" id="PS00211">
    <property type="entry name" value="ABC_TRANSPORTER_1"/>
    <property type="match status" value="1"/>
</dbReference>
<evidence type="ECO:0000256" key="7">
    <source>
        <dbReference type="ARBA" id="ARBA00022840"/>
    </source>
</evidence>
<dbReference type="FunFam" id="3.40.50.300:FF:000016">
    <property type="entry name" value="Oligopeptide ABC transporter ATP-binding component"/>
    <property type="match status" value="1"/>
</dbReference>
<evidence type="ECO:0000256" key="9">
    <source>
        <dbReference type="ARBA" id="ARBA00023136"/>
    </source>
</evidence>
<evidence type="ECO:0000256" key="6">
    <source>
        <dbReference type="ARBA" id="ARBA00022741"/>
    </source>
</evidence>
<dbReference type="GO" id="GO:0016887">
    <property type="term" value="F:ATP hydrolysis activity"/>
    <property type="evidence" value="ECO:0007669"/>
    <property type="project" value="InterPro"/>
</dbReference>
<dbReference type="InterPro" id="IPR050388">
    <property type="entry name" value="ABC_Ni/Peptide_Import"/>
</dbReference>
<comment type="similarity">
    <text evidence="2">Belongs to the ABC transporter superfamily.</text>
</comment>
<dbReference type="PROSITE" id="PS50893">
    <property type="entry name" value="ABC_TRANSPORTER_2"/>
    <property type="match status" value="1"/>
</dbReference>
<evidence type="ECO:0000313" key="12">
    <source>
        <dbReference type="Proteomes" id="UP000006048"/>
    </source>
</evidence>
<keyword evidence="4" id="KW-1003">Cell membrane</keyword>